<reference evidence="1 2" key="1">
    <citation type="submission" date="2020-03" db="EMBL/GenBank/DDBJ databases">
        <title>Salinimicrobium sp. nov, isolated from SCS.</title>
        <authorList>
            <person name="Cao W.R."/>
        </authorList>
    </citation>
    <scope>NUCLEOTIDE SEQUENCE [LARGE SCALE GENOMIC DNA]</scope>
    <source>
        <strain evidence="2">J15B91</strain>
    </source>
</reference>
<dbReference type="EMBL" id="JAAVJR010000765">
    <property type="protein sequence ID" value="NJW55061.1"/>
    <property type="molecule type" value="Genomic_DNA"/>
</dbReference>
<keyword evidence="2" id="KW-1185">Reference proteome</keyword>
<gene>
    <name evidence="1" type="ORF">HC175_19295</name>
</gene>
<dbReference type="InterPro" id="IPR029063">
    <property type="entry name" value="SAM-dependent_MTases_sf"/>
</dbReference>
<dbReference type="Proteomes" id="UP000703674">
    <property type="component" value="Unassembled WGS sequence"/>
</dbReference>
<evidence type="ECO:0000313" key="2">
    <source>
        <dbReference type="Proteomes" id="UP000703674"/>
    </source>
</evidence>
<dbReference type="SUPFAM" id="SSF53335">
    <property type="entry name" value="S-adenosyl-L-methionine-dependent methyltransferases"/>
    <property type="match status" value="1"/>
</dbReference>
<protein>
    <recommendedName>
        <fullName evidence="3">Methyltransferase</fullName>
    </recommendedName>
</protein>
<comment type="caution">
    <text evidence="1">The sequence shown here is derived from an EMBL/GenBank/DDBJ whole genome shotgun (WGS) entry which is preliminary data.</text>
</comment>
<dbReference type="RefSeq" id="WP_168139764.1">
    <property type="nucleotide sequence ID" value="NZ_JAAVJR010000765.1"/>
</dbReference>
<feature type="non-terminal residue" evidence="1">
    <location>
        <position position="101"/>
    </location>
</feature>
<sequence>MSEKWKLLLKNWKFQRKKNSFGKFTKGIIYDTANGIISMPHDDMMIGKRLSTEGAWNLKEIDLLKKIIHKEDVVYVVGTHVGTLLIPLSKHCRNIVGYEAN</sequence>
<name>A0ABX1D988_9FLAO</name>
<proteinExistence type="predicted"/>
<evidence type="ECO:0008006" key="3">
    <source>
        <dbReference type="Google" id="ProtNLM"/>
    </source>
</evidence>
<evidence type="ECO:0000313" key="1">
    <source>
        <dbReference type="EMBL" id="NJW55061.1"/>
    </source>
</evidence>
<organism evidence="1 2">
    <name type="scientific">Salinimicrobium oceani</name>
    <dbReference type="NCBI Taxonomy" id="2722702"/>
    <lineage>
        <taxon>Bacteria</taxon>
        <taxon>Pseudomonadati</taxon>
        <taxon>Bacteroidota</taxon>
        <taxon>Flavobacteriia</taxon>
        <taxon>Flavobacteriales</taxon>
        <taxon>Flavobacteriaceae</taxon>
        <taxon>Salinimicrobium</taxon>
    </lineage>
</organism>
<accession>A0ABX1D988</accession>